<feature type="region of interest" description="Disordered" evidence="1">
    <location>
        <begin position="1"/>
        <end position="21"/>
    </location>
</feature>
<accession>A0AB34JQ97</accession>
<evidence type="ECO:0000256" key="1">
    <source>
        <dbReference type="SAM" id="MobiDB-lite"/>
    </source>
</evidence>
<feature type="compositionally biased region" description="Low complexity" evidence="1">
    <location>
        <begin position="173"/>
        <end position="198"/>
    </location>
</feature>
<gene>
    <name evidence="2" type="ORF">AB1Y20_018223</name>
</gene>
<proteinExistence type="predicted"/>
<sequence>MPMTRSWSFGRGTKEKQMDRQAAPEFVAAVGADVIATKPARKTLSRSLSFGSGSMPVAKEPSVGHAVSTEMGNTVRRSKSFTRGIKKPEPAPSPEDLESALPSLGAARLRSLDVSTKKNAIATSDLERYLNKMAEGPKGHTLSEPANSVQPQKSTLHRVVRPPEVATTSVRSAPARVAQPAPDAANAADGGAAAAPQPLKRPVILSKGNSSGGVASSNGNLNLRKRFTSDLTSASTADASSAHRIPLTAARTPSSVVCESATAANEATQEEVSQAPRPNSCAACSCALGTAPAASARDAAKDAAKDGGQAPTHRTAASTGAAPTAARSADARCPLAPIEVSSSAVAREARPPAAADVSVKAPRAGAVHDAPSAAGALHSAPAMDHPDDKATAVRGKEEVNGGGGLLRRLSFGNKSSRSKKGSKPAEEAAIPAADKVTGEGPPLRAAPRKPSNPEDGDMDDAELDAYLADLESRNASLGLCPVTRISQPCPDLDSSVAGVSQSQSSTFE</sequence>
<feature type="region of interest" description="Disordered" evidence="1">
    <location>
        <begin position="131"/>
        <end position="253"/>
    </location>
</feature>
<comment type="caution">
    <text evidence="2">The sequence shown here is derived from an EMBL/GenBank/DDBJ whole genome shotgun (WGS) entry which is preliminary data.</text>
</comment>
<feature type="region of interest" description="Disordered" evidence="1">
    <location>
        <begin position="485"/>
        <end position="508"/>
    </location>
</feature>
<name>A0AB34JQ97_PRYPA</name>
<evidence type="ECO:0000313" key="3">
    <source>
        <dbReference type="Proteomes" id="UP001515480"/>
    </source>
</evidence>
<keyword evidence="3" id="KW-1185">Reference proteome</keyword>
<feature type="compositionally biased region" description="Low complexity" evidence="1">
    <location>
        <begin position="208"/>
        <end position="222"/>
    </location>
</feature>
<protein>
    <submittedName>
        <fullName evidence="2">Uncharacterized protein</fullName>
    </submittedName>
</protein>
<feature type="region of interest" description="Disordered" evidence="1">
    <location>
        <begin position="297"/>
        <end position="330"/>
    </location>
</feature>
<feature type="region of interest" description="Disordered" evidence="1">
    <location>
        <begin position="342"/>
        <end position="462"/>
    </location>
</feature>
<feature type="compositionally biased region" description="Polar residues" evidence="1">
    <location>
        <begin position="144"/>
        <end position="154"/>
    </location>
</feature>
<dbReference type="Proteomes" id="UP001515480">
    <property type="component" value="Unassembled WGS sequence"/>
</dbReference>
<feature type="compositionally biased region" description="Low complexity" evidence="1">
    <location>
        <begin position="229"/>
        <end position="242"/>
    </location>
</feature>
<dbReference type="AlphaFoldDB" id="A0AB34JQ97"/>
<organism evidence="2 3">
    <name type="scientific">Prymnesium parvum</name>
    <name type="common">Toxic golden alga</name>
    <dbReference type="NCBI Taxonomy" id="97485"/>
    <lineage>
        <taxon>Eukaryota</taxon>
        <taxon>Haptista</taxon>
        <taxon>Haptophyta</taxon>
        <taxon>Prymnesiophyceae</taxon>
        <taxon>Prymnesiales</taxon>
        <taxon>Prymnesiaceae</taxon>
        <taxon>Prymnesium</taxon>
    </lineage>
</organism>
<feature type="compositionally biased region" description="Low complexity" evidence="1">
    <location>
        <begin position="306"/>
        <end position="330"/>
    </location>
</feature>
<evidence type="ECO:0000313" key="2">
    <source>
        <dbReference type="EMBL" id="KAL1523273.1"/>
    </source>
</evidence>
<reference evidence="2 3" key="1">
    <citation type="journal article" date="2024" name="Science">
        <title>Giant polyketide synthase enzymes in the biosynthesis of giant marine polyether toxins.</title>
        <authorList>
            <person name="Fallon T.R."/>
            <person name="Shende V.V."/>
            <person name="Wierzbicki I.H."/>
            <person name="Pendleton A.L."/>
            <person name="Watervoot N.F."/>
            <person name="Auber R.P."/>
            <person name="Gonzalez D.J."/>
            <person name="Wisecaver J.H."/>
            <person name="Moore B.S."/>
        </authorList>
    </citation>
    <scope>NUCLEOTIDE SEQUENCE [LARGE SCALE GENOMIC DNA]</scope>
    <source>
        <strain evidence="2 3">12B1</strain>
    </source>
</reference>
<feature type="compositionally biased region" description="Low complexity" evidence="1">
    <location>
        <begin position="494"/>
        <end position="508"/>
    </location>
</feature>
<feature type="compositionally biased region" description="Basic and acidic residues" evidence="1">
    <location>
        <begin position="384"/>
        <end position="399"/>
    </location>
</feature>
<feature type="compositionally biased region" description="Low complexity" evidence="1">
    <location>
        <begin position="342"/>
        <end position="355"/>
    </location>
</feature>
<feature type="region of interest" description="Disordered" evidence="1">
    <location>
        <begin position="49"/>
        <end position="102"/>
    </location>
</feature>
<dbReference type="EMBL" id="JBGBPQ010000006">
    <property type="protein sequence ID" value="KAL1523273.1"/>
    <property type="molecule type" value="Genomic_DNA"/>
</dbReference>